<evidence type="ECO:0000313" key="2">
    <source>
        <dbReference type="Proteomes" id="UP000586254"/>
    </source>
</evidence>
<dbReference type="Proteomes" id="UP000586254">
    <property type="component" value="Unassembled WGS sequence"/>
</dbReference>
<dbReference type="EMBL" id="JACCKS010000003">
    <property type="protein sequence ID" value="NZA37135.1"/>
    <property type="molecule type" value="Genomic_DNA"/>
</dbReference>
<comment type="caution">
    <text evidence="1">The sequence shown here is derived from an EMBL/GenBank/DDBJ whole genome shotgun (WGS) entry which is preliminary data.</text>
</comment>
<dbReference type="AlphaFoldDB" id="A0A853JK84"/>
<gene>
    <name evidence="1" type="ORF">H0N91_03010</name>
</gene>
<proteinExistence type="predicted"/>
<accession>A0A853JK84</accession>
<evidence type="ECO:0000313" key="1">
    <source>
        <dbReference type="EMBL" id="NZA37135.1"/>
    </source>
</evidence>
<sequence length="73" mass="8788">MAERNHTTVEKVKEKIAKRIWEGLHDPDPERRTQWARIPCAGEIPTPEEWLHYSVKRLKEDGREDLLRHYLID</sequence>
<organism evidence="1 2">
    <name type="scientific">Eubacterium callanderi</name>
    <dbReference type="NCBI Taxonomy" id="53442"/>
    <lineage>
        <taxon>Bacteria</taxon>
        <taxon>Bacillati</taxon>
        <taxon>Bacillota</taxon>
        <taxon>Clostridia</taxon>
        <taxon>Eubacteriales</taxon>
        <taxon>Eubacteriaceae</taxon>
        <taxon>Eubacterium</taxon>
    </lineage>
</organism>
<reference evidence="1 2" key="1">
    <citation type="submission" date="2020-07" db="EMBL/GenBank/DDBJ databases">
        <title>Organ Donor 1.</title>
        <authorList>
            <person name="Marsh A.J."/>
            <person name="Azcarate-Peril M.A."/>
        </authorList>
    </citation>
    <scope>NUCLEOTIDE SEQUENCE [LARGE SCALE GENOMIC DNA]</scope>
    <source>
        <strain evidence="1 2">AMC0717</strain>
    </source>
</reference>
<protein>
    <submittedName>
        <fullName evidence="1">Uncharacterized protein</fullName>
    </submittedName>
</protein>
<name>A0A853JK84_9FIRM</name>